<name>A0A179B741_ACIFR</name>
<keyword evidence="2" id="KW-1185">Reference proteome</keyword>
<dbReference type="AlphaFoldDB" id="A0A179B741"/>
<proteinExistence type="predicted"/>
<accession>A0A179B741</accession>
<evidence type="ECO:0000313" key="1">
    <source>
        <dbReference type="EMBL" id="OAP87179.1"/>
    </source>
</evidence>
<dbReference type="Proteomes" id="UP000078302">
    <property type="component" value="Unassembled WGS sequence"/>
</dbReference>
<organism evidence="1 2">
    <name type="scientific">Acidithiobacillus ferrooxidans</name>
    <name type="common">Thiobacillus ferrooxidans</name>
    <dbReference type="NCBI Taxonomy" id="920"/>
    <lineage>
        <taxon>Bacteria</taxon>
        <taxon>Pseudomonadati</taxon>
        <taxon>Pseudomonadota</taxon>
        <taxon>Acidithiobacillia</taxon>
        <taxon>Acidithiobacillales</taxon>
        <taxon>Acidithiobacillaceae</taxon>
        <taxon>Acidithiobacillus</taxon>
    </lineage>
</organism>
<evidence type="ECO:0000313" key="2">
    <source>
        <dbReference type="Proteomes" id="UP000078302"/>
    </source>
</evidence>
<protein>
    <submittedName>
        <fullName evidence="1">Uncharacterized protein</fullName>
    </submittedName>
</protein>
<comment type="caution">
    <text evidence="1">The sequence shown here is derived from an EMBL/GenBank/DDBJ whole genome shotgun (WGS) entry which is preliminary data.</text>
</comment>
<gene>
    <name evidence="1" type="ORF">A4H96_15645</name>
</gene>
<sequence length="113" mass="13332">MEDGDIVYGPYPYQAITDRRKMKHYCFVLEVNEERMLVAAGTSSHLDSCPLEHEFQIEQKRDVEKLHLAKETRFDMKEVAWVDIRDFEPVSNIQECPNLYYKLQRALRSAGHI</sequence>
<reference evidence="1 2" key="1">
    <citation type="submission" date="2016-04" db="EMBL/GenBank/DDBJ databases">
        <title>Acidithiobacillus ferrooxidans genome sequencing and assembly.</title>
        <authorList>
            <person name="Zhou Z."/>
        </authorList>
    </citation>
    <scope>NUCLEOTIDE SEQUENCE [LARGE SCALE GENOMIC DNA]</scope>
    <source>
        <strain evidence="1 2">BY0502</strain>
    </source>
</reference>
<dbReference type="EMBL" id="LVXZ01000295">
    <property type="protein sequence ID" value="OAP87179.1"/>
    <property type="molecule type" value="Genomic_DNA"/>
</dbReference>